<dbReference type="PANTHER" id="PTHR48112:SF12">
    <property type="entry name" value="HIGH MOBILITY GROUP PROTEIN B1-LIKE 1-RELATED"/>
    <property type="match status" value="1"/>
</dbReference>
<dbReference type="PANTHER" id="PTHR48112">
    <property type="entry name" value="HIGH MOBILITY GROUP PROTEIN DSP1"/>
    <property type="match status" value="1"/>
</dbReference>
<dbReference type="Gene3D" id="1.10.30.10">
    <property type="entry name" value="High mobility group box domain"/>
    <property type="match status" value="1"/>
</dbReference>
<dbReference type="Pfam" id="PF09011">
    <property type="entry name" value="HMG_box_2"/>
    <property type="match status" value="1"/>
</dbReference>
<dbReference type="GO" id="GO:0005694">
    <property type="term" value="C:chromosome"/>
    <property type="evidence" value="ECO:0007669"/>
    <property type="project" value="UniProtKB-SubCell"/>
</dbReference>
<evidence type="ECO:0000313" key="8">
    <source>
        <dbReference type="EMBL" id="ERE76260.1"/>
    </source>
</evidence>
<evidence type="ECO:0000313" key="9">
    <source>
        <dbReference type="Proteomes" id="UP000030759"/>
    </source>
</evidence>
<dbReference type="InterPro" id="IPR036910">
    <property type="entry name" value="HMG_box_dom_sf"/>
</dbReference>
<dbReference type="SUPFAM" id="SSF47095">
    <property type="entry name" value="HMG-box"/>
    <property type="match status" value="1"/>
</dbReference>
<evidence type="ECO:0000256" key="4">
    <source>
        <dbReference type="ARBA" id="ARBA00022737"/>
    </source>
</evidence>
<keyword evidence="5" id="KW-0238">DNA-binding</keyword>
<evidence type="ECO:0000259" key="7">
    <source>
        <dbReference type="Pfam" id="PF09011"/>
    </source>
</evidence>
<dbReference type="EMBL" id="KE674589">
    <property type="protein sequence ID" value="ERE76260.1"/>
    <property type="molecule type" value="Genomic_DNA"/>
</dbReference>
<organism evidence="8 9">
    <name type="scientific">Cricetulus griseus</name>
    <name type="common">Chinese hamster</name>
    <name type="synonym">Cricetulus barabensis griseus</name>
    <dbReference type="NCBI Taxonomy" id="10029"/>
    <lineage>
        <taxon>Eukaryota</taxon>
        <taxon>Metazoa</taxon>
        <taxon>Chordata</taxon>
        <taxon>Craniata</taxon>
        <taxon>Vertebrata</taxon>
        <taxon>Euteleostomi</taxon>
        <taxon>Mammalia</taxon>
        <taxon>Eutheria</taxon>
        <taxon>Euarchontoglires</taxon>
        <taxon>Glires</taxon>
        <taxon>Rodentia</taxon>
        <taxon>Myomorpha</taxon>
        <taxon>Muroidea</taxon>
        <taxon>Cricetidae</taxon>
        <taxon>Cricetinae</taxon>
        <taxon>Cricetulus</taxon>
    </lineage>
</organism>
<dbReference type="GO" id="GO:0003677">
    <property type="term" value="F:DNA binding"/>
    <property type="evidence" value="ECO:0007669"/>
    <property type="project" value="UniProtKB-KW"/>
</dbReference>
<gene>
    <name evidence="8" type="ORF">H671_4g11977</name>
</gene>
<keyword evidence="3" id="KW-0158">Chromosome</keyword>
<feature type="domain" description="HMG box" evidence="7">
    <location>
        <begin position="3"/>
        <end position="35"/>
    </location>
</feature>
<proteinExistence type="inferred from homology"/>
<dbReference type="PRINTS" id="PR00886">
    <property type="entry name" value="HIGHMOBLTY12"/>
</dbReference>
<name>A0A061IAS0_CRIGR</name>
<dbReference type="Proteomes" id="UP000030759">
    <property type="component" value="Unassembled WGS sequence"/>
</dbReference>
<keyword evidence="6" id="KW-0539">Nucleus</keyword>
<evidence type="ECO:0000256" key="6">
    <source>
        <dbReference type="ARBA" id="ARBA00023242"/>
    </source>
</evidence>
<dbReference type="InterPro" id="IPR009071">
    <property type="entry name" value="HMG_box_dom"/>
</dbReference>
<reference evidence="9" key="1">
    <citation type="journal article" date="2013" name="Nat. Biotechnol.">
        <title>Chinese hamster genome sequenced from sorted chromosomes.</title>
        <authorList>
            <person name="Brinkrolf K."/>
            <person name="Rupp O."/>
            <person name="Laux H."/>
            <person name="Kollin F."/>
            <person name="Ernst W."/>
            <person name="Linke B."/>
            <person name="Kofler R."/>
            <person name="Romand S."/>
            <person name="Hesse F."/>
            <person name="Budach W.E."/>
            <person name="Galosy S."/>
            <person name="Muller D."/>
            <person name="Noll T."/>
            <person name="Wienberg J."/>
            <person name="Jostock T."/>
            <person name="Leonard M."/>
            <person name="Grillari J."/>
            <person name="Tauch A."/>
            <person name="Goesmann A."/>
            <person name="Helk B."/>
            <person name="Mott J.E."/>
            <person name="Puhler A."/>
            <person name="Borth N."/>
        </authorList>
    </citation>
    <scope>NUCLEOTIDE SEQUENCE [LARGE SCALE GENOMIC DNA]</scope>
    <source>
        <strain evidence="9">17A/GY</strain>
    </source>
</reference>
<keyword evidence="4" id="KW-0677">Repeat</keyword>
<dbReference type="GO" id="GO:0006357">
    <property type="term" value="P:regulation of transcription by RNA polymerase II"/>
    <property type="evidence" value="ECO:0007669"/>
    <property type="project" value="TreeGrafter"/>
</dbReference>
<evidence type="ECO:0000256" key="3">
    <source>
        <dbReference type="ARBA" id="ARBA00022454"/>
    </source>
</evidence>
<protein>
    <submittedName>
        <fullName evidence="8">High mobility group protein B1-like protein</fullName>
    </submittedName>
</protein>
<accession>A0A061IAS0</accession>
<dbReference type="AlphaFoldDB" id="A0A061IAS0"/>
<evidence type="ECO:0000256" key="1">
    <source>
        <dbReference type="ARBA" id="ARBA00004286"/>
    </source>
</evidence>
<evidence type="ECO:0000256" key="2">
    <source>
        <dbReference type="ARBA" id="ARBA00008774"/>
    </source>
</evidence>
<evidence type="ECO:0000256" key="5">
    <source>
        <dbReference type="ARBA" id="ARBA00023125"/>
    </source>
</evidence>
<comment type="subcellular location">
    <subcellularLocation>
        <location evidence="1">Chromosome</location>
    </subcellularLocation>
</comment>
<comment type="similarity">
    <text evidence="2">Belongs to the HMGB family.</text>
</comment>
<dbReference type="InterPro" id="IPR050342">
    <property type="entry name" value="HMGB"/>
</dbReference>
<sequence length="129" mass="14511">MCSYAFFEQTCREGHKKHPDASVNFSEISNKCSERRTTGLSIGDVANKLGEMGNSTAADDKQPYEKAARLKEKHEKDVTACRAQGKLDAAKKGVLKAEKSKTKKKGKVMRRMKGMRKKKATMMKYIYSL</sequence>